<proteinExistence type="predicted"/>
<evidence type="ECO:0000313" key="5">
    <source>
        <dbReference type="Proteomes" id="UP001458880"/>
    </source>
</evidence>
<dbReference type="AlphaFoldDB" id="A0AAW1ISY2"/>
<dbReference type="InterPro" id="IPR009057">
    <property type="entry name" value="Homeodomain-like_sf"/>
</dbReference>
<comment type="subcellular location">
    <subcellularLocation>
        <location evidence="1">Nucleus</location>
    </subcellularLocation>
</comment>
<evidence type="ECO:0000313" key="4">
    <source>
        <dbReference type="EMBL" id="KAK9692706.1"/>
    </source>
</evidence>
<dbReference type="Gene3D" id="1.10.10.60">
    <property type="entry name" value="Homeodomain-like"/>
    <property type="match status" value="1"/>
</dbReference>
<keyword evidence="2 4" id="KW-0238">DNA-binding</keyword>
<dbReference type="SMART" id="SM00674">
    <property type="entry name" value="CENPB"/>
    <property type="match status" value="1"/>
</dbReference>
<feature type="domain" description="HTH CENPB-type" evidence="3">
    <location>
        <begin position="28"/>
        <end position="100"/>
    </location>
</feature>
<dbReference type="Proteomes" id="UP001458880">
    <property type="component" value="Unassembled WGS sequence"/>
</dbReference>
<evidence type="ECO:0000256" key="1">
    <source>
        <dbReference type="ARBA" id="ARBA00004123"/>
    </source>
</evidence>
<protein>
    <submittedName>
        <fullName evidence="4">Tc5 transposase DNA-binding domain</fullName>
    </submittedName>
</protein>
<dbReference type="PROSITE" id="PS51253">
    <property type="entry name" value="HTH_CENPB"/>
    <property type="match status" value="1"/>
</dbReference>
<sequence length="102" mass="12362">MKSVDDDPMNRKTLKTSEIPEVEEALLIWFEEAKGEIPEVEEALLIWFKQQRNQKAPRHPKHFETKSPFFYHEISKKTDFRASHGWFQNFKKRHGIRYMQRS</sequence>
<dbReference type="GO" id="GO:0003677">
    <property type="term" value="F:DNA binding"/>
    <property type="evidence" value="ECO:0007669"/>
    <property type="project" value="UniProtKB-KW"/>
</dbReference>
<dbReference type="SUPFAM" id="SSF46689">
    <property type="entry name" value="Homeodomain-like"/>
    <property type="match status" value="1"/>
</dbReference>
<organism evidence="4 5">
    <name type="scientific">Popillia japonica</name>
    <name type="common">Japanese beetle</name>
    <dbReference type="NCBI Taxonomy" id="7064"/>
    <lineage>
        <taxon>Eukaryota</taxon>
        <taxon>Metazoa</taxon>
        <taxon>Ecdysozoa</taxon>
        <taxon>Arthropoda</taxon>
        <taxon>Hexapoda</taxon>
        <taxon>Insecta</taxon>
        <taxon>Pterygota</taxon>
        <taxon>Neoptera</taxon>
        <taxon>Endopterygota</taxon>
        <taxon>Coleoptera</taxon>
        <taxon>Polyphaga</taxon>
        <taxon>Scarabaeiformia</taxon>
        <taxon>Scarabaeidae</taxon>
        <taxon>Rutelinae</taxon>
        <taxon>Popillia</taxon>
    </lineage>
</organism>
<accession>A0AAW1ISY2</accession>
<evidence type="ECO:0000259" key="3">
    <source>
        <dbReference type="PROSITE" id="PS51253"/>
    </source>
</evidence>
<keyword evidence="5" id="KW-1185">Reference proteome</keyword>
<gene>
    <name evidence="4" type="ORF">QE152_g34968</name>
</gene>
<dbReference type="GO" id="GO:0005634">
    <property type="term" value="C:nucleus"/>
    <property type="evidence" value="ECO:0007669"/>
    <property type="project" value="UniProtKB-SubCell"/>
</dbReference>
<comment type="caution">
    <text evidence="4">The sequence shown here is derived from an EMBL/GenBank/DDBJ whole genome shotgun (WGS) entry which is preliminary data.</text>
</comment>
<dbReference type="EMBL" id="JASPKY010000570">
    <property type="protein sequence ID" value="KAK9692706.1"/>
    <property type="molecule type" value="Genomic_DNA"/>
</dbReference>
<evidence type="ECO:0000256" key="2">
    <source>
        <dbReference type="ARBA" id="ARBA00023125"/>
    </source>
</evidence>
<dbReference type="Pfam" id="PF03221">
    <property type="entry name" value="HTH_Tnp_Tc5"/>
    <property type="match status" value="1"/>
</dbReference>
<name>A0AAW1ISY2_POPJA</name>
<reference evidence="4 5" key="1">
    <citation type="journal article" date="2024" name="BMC Genomics">
        <title>De novo assembly and annotation of Popillia japonica's genome with initial clues to its potential as an invasive pest.</title>
        <authorList>
            <person name="Cucini C."/>
            <person name="Boschi S."/>
            <person name="Funari R."/>
            <person name="Cardaioli E."/>
            <person name="Iannotti N."/>
            <person name="Marturano G."/>
            <person name="Paoli F."/>
            <person name="Bruttini M."/>
            <person name="Carapelli A."/>
            <person name="Frati F."/>
            <person name="Nardi F."/>
        </authorList>
    </citation>
    <scope>NUCLEOTIDE SEQUENCE [LARGE SCALE GENOMIC DNA]</scope>
    <source>
        <strain evidence="4">DMR45628</strain>
    </source>
</reference>
<dbReference type="InterPro" id="IPR006600">
    <property type="entry name" value="HTH_CenpB_DNA-bd_dom"/>
</dbReference>